<dbReference type="Proteomes" id="UP000036923">
    <property type="component" value="Unassembled WGS sequence"/>
</dbReference>
<proteinExistence type="predicted"/>
<dbReference type="Pfam" id="PF11193">
    <property type="entry name" value="DUF2812"/>
    <property type="match status" value="1"/>
</dbReference>
<evidence type="ECO:0000256" key="1">
    <source>
        <dbReference type="SAM" id="Phobius"/>
    </source>
</evidence>
<evidence type="ECO:0000313" key="3">
    <source>
        <dbReference type="Proteomes" id="UP000036923"/>
    </source>
</evidence>
<dbReference type="STRING" id="398512.Bccel_2807"/>
<gene>
    <name evidence="2" type="ORF">Bccel_2807</name>
</gene>
<keyword evidence="1" id="KW-0812">Transmembrane</keyword>
<keyword evidence="1" id="KW-1133">Transmembrane helix</keyword>
<protein>
    <recommendedName>
        <fullName evidence="4">DUF2812 domain-containing protein</fullName>
    </recommendedName>
</protein>
<reference evidence="3" key="1">
    <citation type="submission" date="2015-07" db="EMBL/GenBank/DDBJ databases">
        <title>Near-Complete Genome Sequence of the Cellulolytic Bacterium Bacteroides (Pseudobacteroides) cellulosolvens ATCC 35603.</title>
        <authorList>
            <person name="Dassa B."/>
            <person name="Utturkar S.M."/>
            <person name="Klingeman D.M."/>
            <person name="Hurt R.A."/>
            <person name="Keller M."/>
            <person name="Xu J."/>
            <person name="Reddy Y.H.K."/>
            <person name="Borovok I."/>
            <person name="Grinberg I.R."/>
            <person name="Lamed R."/>
            <person name="Zhivin O."/>
            <person name="Bayer E.A."/>
            <person name="Brown S.D."/>
        </authorList>
    </citation>
    <scope>NUCLEOTIDE SEQUENCE [LARGE SCALE GENOMIC DNA]</scope>
    <source>
        <strain evidence="3">DSM 2933</strain>
    </source>
</reference>
<feature type="transmembrane region" description="Helical" evidence="1">
    <location>
        <begin position="155"/>
        <end position="176"/>
    </location>
</feature>
<dbReference type="PATRIC" id="fig|398512.5.peg.2940"/>
<sequence>MEKELLGGRLMKRKIIKFFFAWDFEKEEKWLNEMSAKGLQLVSVGFCTYVFEECESGEYTYKLELLENLPSNYQSTSYIQFLEETGAEYIGSVFRWVYFRKKAVNGTFEIYSDIESKIKHYKRIITLFSGVTPICIFPTIMNWSRFSEEPDPSRLILSSITTLLAILLVFGIFKISRRINMLKKEKLIRE</sequence>
<dbReference type="InterPro" id="IPR021359">
    <property type="entry name" value="DUF2812"/>
</dbReference>
<dbReference type="eggNOG" id="ENOG5032UIA">
    <property type="taxonomic scope" value="Bacteria"/>
</dbReference>
<keyword evidence="1" id="KW-0472">Membrane</keyword>
<dbReference type="EMBL" id="LGTC01000001">
    <property type="protein sequence ID" value="KNY27536.1"/>
    <property type="molecule type" value="Genomic_DNA"/>
</dbReference>
<dbReference type="AlphaFoldDB" id="A0A0L6JNX0"/>
<feature type="transmembrane region" description="Helical" evidence="1">
    <location>
        <begin position="124"/>
        <end position="143"/>
    </location>
</feature>
<evidence type="ECO:0008006" key="4">
    <source>
        <dbReference type="Google" id="ProtNLM"/>
    </source>
</evidence>
<organism evidence="2 3">
    <name type="scientific">Pseudobacteroides cellulosolvens ATCC 35603 = DSM 2933</name>
    <dbReference type="NCBI Taxonomy" id="398512"/>
    <lineage>
        <taxon>Bacteria</taxon>
        <taxon>Bacillati</taxon>
        <taxon>Bacillota</taxon>
        <taxon>Clostridia</taxon>
        <taxon>Eubacteriales</taxon>
        <taxon>Oscillospiraceae</taxon>
        <taxon>Pseudobacteroides</taxon>
    </lineage>
</organism>
<comment type="caution">
    <text evidence="2">The sequence shown here is derived from an EMBL/GenBank/DDBJ whole genome shotgun (WGS) entry which is preliminary data.</text>
</comment>
<name>A0A0L6JNX0_9FIRM</name>
<keyword evidence="3" id="KW-1185">Reference proteome</keyword>
<accession>A0A0L6JNX0</accession>
<evidence type="ECO:0000313" key="2">
    <source>
        <dbReference type="EMBL" id="KNY27536.1"/>
    </source>
</evidence>